<comment type="caution">
    <text evidence="1">The sequence shown here is derived from an EMBL/GenBank/DDBJ whole genome shotgun (WGS) entry which is preliminary data.</text>
</comment>
<dbReference type="AlphaFoldDB" id="A0A7J5XM30"/>
<dbReference type="InterPro" id="IPR008983">
    <property type="entry name" value="Tumour_necrosis_fac-like_dom"/>
</dbReference>
<evidence type="ECO:0000313" key="2">
    <source>
        <dbReference type="Proteomes" id="UP000518266"/>
    </source>
</evidence>
<protein>
    <recommendedName>
        <fullName evidence="3">TNF family profile domain-containing protein</fullName>
    </recommendedName>
</protein>
<organism evidence="1 2">
    <name type="scientific">Dissostichus mawsoni</name>
    <name type="common">Antarctic cod</name>
    <dbReference type="NCBI Taxonomy" id="36200"/>
    <lineage>
        <taxon>Eukaryota</taxon>
        <taxon>Metazoa</taxon>
        <taxon>Chordata</taxon>
        <taxon>Craniata</taxon>
        <taxon>Vertebrata</taxon>
        <taxon>Euteleostomi</taxon>
        <taxon>Actinopterygii</taxon>
        <taxon>Neopterygii</taxon>
        <taxon>Teleostei</taxon>
        <taxon>Neoteleostei</taxon>
        <taxon>Acanthomorphata</taxon>
        <taxon>Eupercaria</taxon>
        <taxon>Perciformes</taxon>
        <taxon>Notothenioidei</taxon>
        <taxon>Nototheniidae</taxon>
        <taxon>Dissostichus</taxon>
    </lineage>
</organism>
<name>A0A7J5XM30_DISMA</name>
<evidence type="ECO:0000313" key="1">
    <source>
        <dbReference type="EMBL" id="KAF3838152.1"/>
    </source>
</evidence>
<dbReference type="Proteomes" id="UP000518266">
    <property type="component" value="Unassembled WGS sequence"/>
</dbReference>
<keyword evidence="2" id="KW-1185">Reference proteome</keyword>
<proteinExistence type="predicted"/>
<reference evidence="1 2" key="1">
    <citation type="submission" date="2020-03" db="EMBL/GenBank/DDBJ databases">
        <title>Dissostichus mawsoni Genome sequencing and assembly.</title>
        <authorList>
            <person name="Park H."/>
        </authorList>
    </citation>
    <scope>NUCLEOTIDE SEQUENCE [LARGE SCALE GENOMIC DNA]</scope>
    <source>
        <strain evidence="1">DM0001</strain>
        <tissue evidence="1">Muscle</tissue>
    </source>
</reference>
<dbReference type="Gene3D" id="2.60.120.40">
    <property type="match status" value="1"/>
</dbReference>
<gene>
    <name evidence="1" type="ORF">F7725_009920</name>
</gene>
<dbReference type="OrthoDB" id="5947373at2759"/>
<dbReference type="EMBL" id="JAAKFY010000022">
    <property type="protein sequence ID" value="KAF3838152.1"/>
    <property type="molecule type" value="Genomic_DNA"/>
</dbReference>
<evidence type="ECO:0008006" key="3">
    <source>
        <dbReference type="Google" id="ProtNLM"/>
    </source>
</evidence>
<dbReference type="SUPFAM" id="SSF49842">
    <property type="entry name" value="TNF-like"/>
    <property type="match status" value="1"/>
</dbReference>
<accession>A0A7J5XM30</accession>
<sequence length="61" mass="7031">MLKAQSSLKMFSRRVKREQGSCRGIVQLHQDDELELVIPNRQHTLISMDAESTFFGVIQLN</sequence>